<feature type="compositionally biased region" description="Basic and acidic residues" evidence="1">
    <location>
        <begin position="167"/>
        <end position="181"/>
    </location>
</feature>
<name>A0AAV6UFR9_9ARAC</name>
<evidence type="ECO:0000313" key="4">
    <source>
        <dbReference type="Proteomes" id="UP000827092"/>
    </source>
</evidence>
<feature type="region of interest" description="Disordered" evidence="1">
    <location>
        <begin position="109"/>
        <end position="239"/>
    </location>
</feature>
<reference evidence="3 4" key="1">
    <citation type="journal article" date="2022" name="Nat. Ecol. Evol.">
        <title>A masculinizing supergene underlies an exaggerated male reproductive morph in a spider.</title>
        <authorList>
            <person name="Hendrickx F."/>
            <person name="De Corte Z."/>
            <person name="Sonet G."/>
            <person name="Van Belleghem S.M."/>
            <person name="Kostlbacher S."/>
            <person name="Vangestel C."/>
        </authorList>
    </citation>
    <scope>NUCLEOTIDE SEQUENCE [LARGE SCALE GENOMIC DNA]</scope>
    <source>
        <strain evidence="3">W744_W776</strain>
    </source>
</reference>
<dbReference type="Proteomes" id="UP000827092">
    <property type="component" value="Unassembled WGS sequence"/>
</dbReference>
<evidence type="ECO:0000259" key="2">
    <source>
        <dbReference type="PROSITE" id="PS50812"/>
    </source>
</evidence>
<feature type="compositionally biased region" description="Acidic residues" evidence="1">
    <location>
        <begin position="156"/>
        <end position="166"/>
    </location>
</feature>
<feature type="compositionally biased region" description="Basic residues" evidence="1">
    <location>
        <begin position="230"/>
        <end position="239"/>
    </location>
</feature>
<dbReference type="Gene3D" id="2.30.30.140">
    <property type="match status" value="1"/>
</dbReference>
<feature type="compositionally biased region" description="Basic residues" evidence="1">
    <location>
        <begin position="133"/>
        <end position="147"/>
    </location>
</feature>
<dbReference type="PANTHER" id="PTHR12550:SF70">
    <property type="entry name" value="JIL-1 ANCHORING AND STABILIZING PROTEIN, ISOFORM A"/>
    <property type="match status" value="1"/>
</dbReference>
<evidence type="ECO:0000313" key="3">
    <source>
        <dbReference type="EMBL" id="KAG8183019.1"/>
    </source>
</evidence>
<accession>A0AAV6UFR9</accession>
<dbReference type="AlphaFoldDB" id="A0AAV6UFR9"/>
<dbReference type="PROSITE" id="PS50812">
    <property type="entry name" value="PWWP"/>
    <property type="match status" value="1"/>
</dbReference>
<dbReference type="Pfam" id="PF00855">
    <property type="entry name" value="PWWP"/>
    <property type="match status" value="1"/>
</dbReference>
<feature type="compositionally biased region" description="Basic and acidic residues" evidence="1">
    <location>
        <begin position="119"/>
        <end position="132"/>
    </location>
</feature>
<evidence type="ECO:0000256" key="1">
    <source>
        <dbReference type="SAM" id="MobiDB-lite"/>
    </source>
</evidence>
<dbReference type="SMART" id="SM00293">
    <property type="entry name" value="PWWP"/>
    <property type="match status" value="1"/>
</dbReference>
<feature type="compositionally biased region" description="Basic and acidic residues" evidence="1">
    <location>
        <begin position="208"/>
        <end position="229"/>
    </location>
</feature>
<feature type="domain" description="PWWP" evidence="2">
    <location>
        <begin position="10"/>
        <end position="67"/>
    </location>
</feature>
<proteinExistence type="predicted"/>
<comment type="caution">
    <text evidence="3">The sequence shown here is derived from an EMBL/GenBank/DDBJ whole genome shotgun (WGS) entry which is preliminary data.</text>
</comment>
<sequence length="239" mass="27177">MSGKKTSYKSGDLVFAKVRGYPPWPARVEQDAPAGKKVPKNKYPILFFGTYETAVLSAKELFPYDNYKEKFGKKQKRKFFNEGLWEIENNPTVKPGTGQIKLKASDKLEDAAASDEDEKLVIDEKPSKDDSSHKRKGDHKESKKGKKAKIEKEASPDGDENDQSDEDNSKAEKGKKEDKKSGRSKKNKKYDADDEQDKEEEEEDKNDDSDAKPEKEKKSKSKKDKDSKKHKEKHGKSKS</sequence>
<dbReference type="CDD" id="cd05834">
    <property type="entry name" value="PWWP_HRP"/>
    <property type="match status" value="1"/>
</dbReference>
<organism evidence="3 4">
    <name type="scientific">Oedothorax gibbosus</name>
    <dbReference type="NCBI Taxonomy" id="931172"/>
    <lineage>
        <taxon>Eukaryota</taxon>
        <taxon>Metazoa</taxon>
        <taxon>Ecdysozoa</taxon>
        <taxon>Arthropoda</taxon>
        <taxon>Chelicerata</taxon>
        <taxon>Arachnida</taxon>
        <taxon>Araneae</taxon>
        <taxon>Araneomorphae</taxon>
        <taxon>Entelegynae</taxon>
        <taxon>Araneoidea</taxon>
        <taxon>Linyphiidae</taxon>
        <taxon>Erigoninae</taxon>
        <taxon>Oedothorax</taxon>
    </lineage>
</organism>
<gene>
    <name evidence="3" type="ORF">JTE90_017106</name>
</gene>
<protein>
    <recommendedName>
        <fullName evidence="2">PWWP domain-containing protein</fullName>
    </recommendedName>
</protein>
<keyword evidence="4" id="KW-1185">Reference proteome</keyword>
<dbReference type="InterPro" id="IPR000313">
    <property type="entry name" value="PWWP_dom"/>
</dbReference>
<dbReference type="EMBL" id="JAFNEN010000436">
    <property type="protein sequence ID" value="KAG8183019.1"/>
    <property type="molecule type" value="Genomic_DNA"/>
</dbReference>
<dbReference type="PANTHER" id="PTHR12550">
    <property type="entry name" value="HEPATOMA-DERIVED GROWTH FACTOR-RELATED"/>
    <property type="match status" value="1"/>
</dbReference>
<feature type="compositionally biased region" description="Acidic residues" evidence="1">
    <location>
        <begin position="192"/>
        <end position="207"/>
    </location>
</feature>
<dbReference type="SUPFAM" id="SSF63748">
    <property type="entry name" value="Tudor/PWWP/MBT"/>
    <property type="match status" value="1"/>
</dbReference>